<feature type="region of interest" description="Disordered" evidence="1">
    <location>
        <begin position="26"/>
        <end position="116"/>
    </location>
</feature>
<name>A0A3A8K1W4_9BACT</name>
<feature type="compositionally biased region" description="Low complexity" evidence="1">
    <location>
        <begin position="65"/>
        <end position="84"/>
    </location>
</feature>
<dbReference type="Pfam" id="PF13229">
    <property type="entry name" value="Beta_helix"/>
    <property type="match status" value="1"/>
</dbReference>
<dbReference type="SUPFAM" id="SSF51126">
    <property type="entry name" value="Pectin lyase-like"/>
    <property type="match status" value="1"/>
</dbReference>
<proteinExistence type="predicted"/>
<dbReference type="OrthoDB" id="5379146at2"/>
<dbReference type="Gene3D" id="2.160.20.10">
    <property type="entry name" value="Single-stranded right-handed beta-helix, Pectin lyase-like"/>
    <property type="match status" value="1"/>
</dbReference>
<dbReference type="InterPro" id="IPR039448">
    <property type="entry name" value="Beta_helix"/>
</dbReference>
<evidence type="ECO:0000313" key="4">
    <source>
        <dbReference type="Proteomes" id="UP000268313"/>
    </source>
</evidence>
<protein>
    <recommendedName>
        <fullName evidence="2">Right handed beta helix domain-containing protein</fullName>
    </recommendedName>
</protein>
<feature type="compositionally biased region" description="Basic and acidic residues" evidence="1">
    <location>
        <begin position="43"/>
        <end position="56"/>
    </location>
</feature>
<dbReference type="AlphaFoldDB" id="A0A3A8K1W4"/>
<gene>
    <name evidence="3" type="ORF">D7X32_30755</name>
</gene>
<dbReference type="InterPro" id="IPR011050">
    <property type="entry name" value="Pectin_lyase_fold/virulence"/>
</dbReference>
<reference evidence="4" key="1">
    <citation type="submission" date="2018-09" db="EMBL/GenBank/DDBJ databases">
        <authorList>
            <person name="Livingstone P.G."/>
            <person name="Whitworth D.E."/>
        </authorList>
    </citation>
    <scope>NUCLEOTIDE SEQUENCE [LARGE SCALE GENOMIC DNA]</scope>
    <source>
        <strain evidence="4">CA043D</strain>
    </source>
</reference>
<sequence length="467" mass="48108">MNRSATLHAVLSVLCLLGGGVGCSGEVEQTGETPSGIVPDSGTPDRDDAGTPDRDAGTTPDAGTPDAGTPDAGSADAGSSDAGASDGGTDAGTPDAGSFDAGVVIPGDGGTQVTGTLPSRLTLAGSPYRVVGNAQYVVTIPKGQTTTVDPGVVIDFKGNPAVTNADVRDGAQDVMNHQNGRVELRVYGRILVQGTASAPVTFTSTNPHGWWGVNFFGDQSKGDGDPVFRHMVFEKVRKNDYNGDRDRTRGALWAYYPGPVTIEHSLFRDNEASGKCGALDLMFTDGSVVTDTLFENNRTRDIDRFATGDGATSGGGAMCVTHGRNSTVRGNTFRDNTLSAFRGSQSNALQSRTYEVWPNGANHYDLGGGGALHYFQPDHDLIENNVFENNAAVRGPGAALYLEDVPNAGVTLRGNTFTGNQAGAGGVIVCNRGGGNATELVLGAGNTFSGNTVNGAAAPQVTGDCAR</sequence>
<dbReference type="SMART" id="SM00710">
    <property type="entry name" value="PbH1"/>
    <property type="match status" value="4"/>
</dbReference>
<dbReference type="InterPro" id="IPR006626">
    <property type="entry name" value="PbH1"/>
</dbReference>
<dbReference type="InterPro" id="IPR012334">
    <property type="entry name" value="Pectin_lyas_fold"/>
</dbReference>
<comment type="caution">
    <text evidence="3">The sequence shown here is derived from an EMBL/GenBank/DDBJ whole genome shotgun (WGS) entry which is preliminary data.</text>
</comment>
<evidence type="ECO:0000259" key="2">
    <source>
        <dbReference type="Pfam" id="PF13229"/>
    </source>
</evidence>
<dbReference type="PROSITE" id="PS51257">
    <property type="entry name" value="PROKAR_LIPOPROTEIN"/>
    <property type="match status" value="1"/>
</dbReference>
<evidence type="ECO:0000256" key="1">
    <source>
        <dbReference type="SAM" id="MobiDB-lite"/>
    </source>
</evidence>
<accession>A0A3A8K1W4</accession>
<dbReference type="EMBL" id="RAWE01000154">
    <property type="protein sequence ID" value="RKG98060.1"/>
    <property type="molecule type" value="Genomic_DNA"/>
</dbReference>
<feature type="domain" description="Right handed beta helix" evidence="2">
    <location>
        <begin position="283"/>
        <end position="452"/>
    </location>
</feature>
<keyword evidence="4" id="KW-1185">Reference proteome</keyword>
<dbReference type="RefSeq" id="WP_120606129.1">
    <property type="nucleotide sequence ID" value="NZ_RAWE01000154.1"/>
</dbReference>
<organism evidence="3 4">
    <name type="scientific">Corallococcus carmarthensis</name>
    <dbReference type="NCBI Taxonomy" id="2316728"/>
    <lineage>
        <taxon>Bacteria</taxon>
        <taxon>Pseudomonadati</taxon>
        <taxon>Myxococcota</taxon>
        <taxon>Myxococcia</taxon>
        <taxon>Myxococcales</taxon>
        <taxon>Cystobacterineae</taxon>
        <taxon>Myxococcaceae</taxon>
        <taxon>Corallococcus</taxon>
    </lineage>
</organism>
<evidence type="ECO:0000313" key="3">
    <source>
        <dbReference type="EMBL" id="RKG98060.1"/>
    </source>
</evidence>
<dbReference type="Proteomes" id="UP000268313">
    <property type="component" value="Unassembled WGS sequence"/>
</dbReference>